<keyword evidence="11" id="KW-1185">Reference proteome</keyword>
<dbReference type="SUPFAM" id="SSF81343">
    <property type="entry name" value="Fumarate reductase respiratory complex transmembrane subunits"/>
    <property type="match status" value="1"/>
</dbReference>
<keyword evidence="6" id="KW-0408">Iron</keyword>
<dbReference type="InterPro" id="IPR000701">
    <property type="entry name" value="SuccDH_FuR_B_TM-su"/>
</dbReference>
<dbReference type="AlphaFoldDB" id="A0A170PGI9"/>
<reference evidence="10" key="1">
    <citation type="submission" date="2016-01" db="EMBL/GenBank/DDBJ databases">
        <authorList>
            <person name="Mcilroy J.S."/>
            <person name="Karst M S."/>
            <person name="Albertsen M."/>
        </authorList>
    </citation>
    <scope>NUCLEOTIDE SEQUENCE</scope>
    <source>
        <strain evidence="10">Cfx-K</strain>
    </source>
</reference>
<keyword evidence="5 9" id="KW-1133">Transmembrane helix</keyword>
<feature type="transmembrane region" description="Helical" evidence="9">
    <location>
        <begin position="78"/>
        <end position="100"/>
    </location>
</feature>
<feature type="region of interest" description="Disordered" evidence="8">
    <location>
        <begin position="1"/>
        <end position="23"/>
    </location>
</feature>
<comment type="subcellular location">
    <subcellularLocation>
        <location evidence="1">Membrane</location>
    </subcellularLocation>
</comment>
<dbReference type="EMBL" id="LN890655">
    <property type="protein sequence ID" value="CUS03767.2"/>
    <property type="molecule type" value="Genomic_DNA"/>
</dbReference>
<dbReference type="Gene3D" id="1.20.1300.10">
    <property type="entry name" value="Fumarate reductase/succinate dehydrogenase, transmembrane subunit"/>
    <property type="match status" value="1"/>
</dbReference>
<organism evidence="10 11">
    <name type="scientific">Candidatus Promineifilum breve</name>
    <dbReference type="NCBI Taxonomy" id="1806508"/>
    <lineage>
        <taxon>Bacteria</taxon>
        <taxon>Bacillati</taxon>
        <taxon>Chloroflexota</taxon>
        <taxon>Ardenticatenia</taxon>
        <taxon>Candidatus Promineifilales</taxon>
        <taxon>Candidatus Promineifilaceae</taxon>
        <taxon>Candidatus Promineifilum</taxon>
    </lineage>
</organism>
<evidence type="ECO:0000313" key="10">
    <source>
        <dbReference type="EMBL" id="CUS03767.2"/>
    </source>
</evidence>
<dbReference type="GO" id="GO:0016020">
    <property type="term" value="C:membrane"/>
    <property type="evidence" value="ECO:0007669"/>
    <property type="project" value="UniProtKB-SubCell"/>
</dbReference>
<evidence type="ECO:0000256" key="7">
    <source>
        <dbReference type="ARBA" id="ARBA00023136"/>
    </source>
</evidence>
<dbReference type="Proteomes" id="UP000215027">
    <property type="component" value="Chromosome I"/>
</dbReference>
<keyword evidence="2" id="KW-0349">Heme</keyword>
<evidence type="ECO:0000256" key="1">
    <source>
        <dbReference type="ARBA" id="ARBA00004370"/>
    </source>
</evidence>
<evidence type="ECO:0000256" key="8">
    <source>
        <dbReference type="SAM" id="MobiDB-lite"/>
    </source>
</evidence>
<protein>
    <submittedName>
        <fullName evidence="10">Succinate dehydrogenase/fumarate reductase related</fullName>
    </submittedName>
</protein>
<feature type="transmembrane region" description="Helical" evidence="9">
    <location>
        <begin position="120"/>
        <end position="140"/>
    </location>
</feature>
<dbReference type="PANTHER" id="PTHR41910:SF1">
    <property type="entry name" value="SUCCINATE DEHYDROGENASE HYDROPHOBIC MEMBRANE ANCHOR SUBUNIT"/>
    <property type="match status" value="1"/>
</dbReference>
<evidence type="ECO:0000313" key="11">
    <source>
        <dbReference type="Proteomes" id="UP000215027"/>
    </source>
</evidence>
<evidence type="ECO:0000256" key="5">
    <source>
        <dbReference type="ARBA" id="ARBA00022989"/>
    </source>
</evidence>
<dbReference type="GO" id="GO:0046872">
    <property type="term" value="F:metal ion binding"/>
    <property type="evidence" value="ECO:0007669"/>
    <property type="project" value="UniProtKB-KW"/>
</dbReference>
<evidence type="ECO:0000256" key="3">
    <source>
        <dbReference type="ARBA" id="ARBA00022692"/>
    </source>
</evidence>
<dbReference type="Pfam" id="PF01127">
    <property type="entry name" value="Sdh_cyt"/>
    <property type="match status" value="1"/>
</dbReference>
<feature type="transmembrane region" description="Helical" evidence="9">
    <location>
        <begin position="46"/>
        <end position="66"/>
    </location>
</feature>
<keyword evidence="3 9" id="KW-0812">Transmembrane</keyword>
<sequence>MGSLGEDDMHDIQPTTDPARPKSPLRAWFDIRGRGLGTLAFALNRLTAIGLTIYLFLHLVVLSQLLRGPEGWNSFVALARSPLFLALDVVLLFGVVYHMFNGIRVALVGMGVAHRQQRGLFYGLVGIGLVLFVVGAVLIFTK</sequence>
<name>A0A170PGI9_9CHLR</name>
<accession>A0A170PGI9</accession>
<dbReference type="InterPro" id="IPR034804">
    <property type="entry name" value="SQR/QFR_C/D"/>
</dbReference>
<evidence type="ECO:0000256" key="9">
    <source>
        <dbReference type="SAM" id="Phobius"/>
    </source>
</evidence>
<dbReference type="InterPro" id="IPR039023">
    <property type="entry name" value="SdhC_prok"/>
</dbReference>
<evidence type="ECO:0000256" key="6">
    <source>
        <dbReference type="ARBA" id="ARBA00023004"/>
    </source>
</evidence>
<proteinExistence type="predicted"/>
<evidence type="ECO:0000256" key="4">
    <source>
        <dbReference type="ARBA" id="ARBA00022723"/>
    </source>
</evidence>
<evidence type="ECO:0000256" key="2">
    <source>
        <dbReference type="ARBA" id="ARBA00022617"/>
    </source>
</evidence>
<keyword evidence="4" id="KW-0479">Metal-binding</keyword>
<keyword evidence="7 9" id="KW-0472">Membrane</keyword>
<dbReference type="PANTHER" id="PTHR41910">
    <property type="entry name" value="SUCCINATE DEHYDROGENASE 2 MEMBRANE SUBUNIT SDHC"/>
    <property type="match status" value="1"/>
</dbReference>
<gene>
    <name evidence="10" type="ORF">CFX0092_A1889</name>
</gene>
<dbReference type="KEGG" id="pbf:CFX0092_A1889"/>